<dbReference type="PANTHER" id="PTHR43711">
    <property type="entry name" value="TWO-COMPONENT HISTIDINE KINASE"/>
    <property type="match status" value="1"/>
</dbReference>
<comment type="caution">
    <text evidence="7">The sequence shown here is derived from an EMBL/GenBank/DDBJ whole genome shotgun (WGS) entry which is preliminary data.</text>
</comment>
<dbReference type="Gene3D" id="3.30.565.10">
    <property type="entry name" value="Histidine kinase-like ATPase, C-terminal domain"/>
    <property type="match status" value="1"/>
</dbReference>
<dbReference type="EMBL" id="WAEL01000009">
    <property type="protein sequence ID" value="NID12811.1"/>
    <property type="molecule type" value="Genomic_DNA"/>
</dbReference>
<dbReference type="SUPFAM" id="SSF55874">
    <property type="entry name" value="ATPase domain of HSP90 chaperone/DNA topoisomerase II/histidine kinase"/>
    <property type="match status" value="1"/>
</dbReference>
<dbReference type="SUPFAM" id="SSF47384">
    <property type="entry name" value="Homodimeric domain of signal transducing histidine kinase"/>
    <property type="match status" value="1"/>
</dbReference>
<evidence type="ECO:0000256" key="3">
    <source>
        <dbReference type="ARBA" id="ARBA00022679"/>
    </source>
</evidence>
<gene>
    <name evidence="7" type="ORF">F7231_21755</name>
</gene>
<keyword evidence="8" id="KW-1185">Reference proteome</keyword>
<proteinExistence type="predicted"/>
<dbReference type="SUPFAM" id="SSF55785">
    <property type="entry name" value="PYP-like sensor domain (PAS domain)"/>
    <property type="match status" value="1"/>
</dbReference>
<dbReference type="InterPro" id="IPR050736">
    <property type="entry name" value="Sensor_HK_Regulatory"/>
</dbReference>
<dbReference type="InterPro" id="IPR013656">
    <property type="entry name" value="PAS_4"/>
</dbReference>
<dbReference type="CDD" id="cd00082">
    <property type="entry name" value="HisKA"/>
    <property type="match status" value="1"/>
</dbReference>
<evidence type="ECO:0000313" key="8">
    <source>
        <dbReference type="Proteomes" id="UP000606008"/>
    </source>
</evidence>
<dbReference type="SMART" id="SM00065">
    <property type="entry name" value="GAF"/>
    <property type="match status" value="1"/>
</dbReference>
<dbReference type="SUPFAM" id="SSF55781">
    <property type="entry name" value="GAF domain-like"/>
    <property type="match status" value="1"/>
</dbReference>
<evidence type="ECO:0000256" key="1">
    <source>
        <dbReference type="ARBA" id="ARBA00000085"/>
    </source>
</evidence>
<evidence type="ECO:0000313" key="7">
    <source>
        <dbReference type="EMBL" id="NID12811.1"/>
    </source>
</evidence>
<dbReference type="InterPro" id="IPR036097">
    <property type="entry name" value="HisK_dim/P_sf"/>
</dbReference>
<evidence type="ECO:0000256" key="4">
    <source>
        <dbReference type="ARBA" id="ARBA00022777"/>
    </source>
</evidence>
<dbReference type="Proteomes" id="UP000606008">
    <property type="component" value="Unassembled WGS sequence"/>
</dbReference>
<dbReference type="Gene3D" id="3.30.450.20">
    <property type="entry name" value="PAS domain"/>
    <property type="match status" value="2"/>
</dbReference>
<keyword evidence="3" id="KW-0808">Transferase</keyword>
<dbReference type="InterPro" id="IPR029016">
    <property type="entry name" value="GAF-like_dom_sf"/>
</dbReference>
<dbReference type="Gene3D" id="3.30.450.40">
    <property type="match status" value="1"/>
</dbReference>
<name>A0ABX0QKZ7_9BACT</name>
<dbReference type="InterPro" id="IPR003661">
    <property type="entry name" value="HisK_dim/P_dom"/>
</dbReference>
<dbReference type="InterPro" id="IPR003018">
    <property type="entry name" value="GAF"/>
</dbReference>
<comment type="catalytic activity">
    <reaction evidence="1">
        <text>ATP + protein L-histidine = ADP + protein N-phospho-L-histidine.</text>
        <dbReference type="EC" id="2.7.13.3"/>
    </reaction>
</comment>
<sequence length="610" mass="68959">MADPNPAFDQFNPIYRIAFENINQGFCLIEKVETPAGAPPDFRYLLTNHAFDQQSGLLQVVGKTLRQVVPTIEGYITAYYEEVALQGTTVNFDAYVSTLGRWMDVRAFRVEANHPLRVAVLFMDITASKQAQADRYQSEAQANFLLQLSDAMRPLTDPIGIQLTATQLALTYFKADRAYYCEVEQDQVTVRQQAARPDLPAIPTYYSLDQLPSMKAQLLKGKSVVIADATTTEAIDQSLKQLCKRLNIGAYIQVPLIRHGQLVAKFCLTQARPRDWTSLDIQLATETAERTWDLAQRARTEVALRQSEAKYRTLFQTISEAICLIERLPRRTDGRRDYRYIAMNSAMLALFNITDLSGQSIREHFPQEIEDWYDDYDRVLDTGQSIRFERLSEPQGMVLEMSISRVEDGSKHRLLVLMQDISTRKQAEQVLKLADRRKNEFLAMLAHELRNPMATLRNGLNILNEIHEVGSIPDQTTGMMTRQLEHLVRLVDDLLDVSRISQGKIELKRERLELGTLVAEVVDSIRPMFATQHKSLQLIGSADPLMVDGDATRLSQLVSNLLTNGVRYTGEQGQVRVSLAGEQGQAVLRVADNGIGLTPDQCLTIFELFV</sequence>
<dbReference type="PROSITE" id="PS50109">
    <property type="entry name" value="HIS_KIN"/>
    <property type="match status" value="1"/>
</dbReference>
<dbReference type="InterPro" id="IPR035965">
    <property type="entry name" value="PAS-like_dom_sf"/>
</dbReference>
<dbReference type="InterPro" id="IPR003594">
    <property type="entry name" value="HATPase_dom"/>
</dbReference>
<organism evidence="7 8">
    <name type="scientific">Fibrivirga algicola</name>
    <dbReference type="NCBI Taxonomy" id="2950420"/>
    <lineage>
        <taxon>Bacteria</taxon>
        <taxon>Pseudomonadati</taxon>
        <taxon>Bacteroidota</taxon>
        <taxon>Cytophagia</taxon>
        <taxon>Cytophagales</taxon>
        <taxon>Spirosomataceae</taxon>
        <taxon>Fibrivirga</taxon>
    </lineage>
</organism>
<evidence type="ECO:0000256" key="2">
    <source>
        <dbReference type="ARBA" id="ARBA00012438"/>
    </source>
</evidence>
<dbReference type="Pfam" id="PF08448">
    <property type="entry name" value="PAS_4"/>
    <property type="match status" value="1"/>
</dbReference>
<dbReference type="Pfam" id="PF00512">
    <property type="entry name" value="HisKA"/>
    <property type="match status" value="1"/>
</dbReference>
<keyword evidence="5" id="KW-0902">Two-component regulatory system</keyword>
<dbReference type="InterPro" id="IPR005467">
    <property type="entry name" value="His_kinase_dom"/>
</dbReference>
<accession>A0ABX0QKZ7</accession>
<dbReference type="EC" id="2.7.13.3" evidence="2"/>
<feature type="domain" description="Histidine kinase" evidence="6">
    <location>
        <begin position="444"/>
        <end position="610"/>
    </location>
</feature>
<keyword evidence="4" id="KW-0418">Kinase</keyword>
<evidence type="ECO:0000259" key="6">
    <source>
        <dbReference type="PROSITE" id="PS50109"/>
    </source>
</evidence>
<dbReference type="Pfam" id="PF02518">
    <property type="entry name" value="HATPase_c"/>
    <property type="match status" value="1"/>
</dbReference>
<dbReference type="PANTHER" id="PTHR43711:SF1">
    <property type="entry name" value="HISTIDINE KINASE 1"/>
    <property type="match status" value="1"/>
</dbReference>
<evidence type="ECO:0000256" key="5">
    <source>
        <dbReference type="ARBA" id="ARBA00023012"/>
    </source>
</evidence>
<reference evidence="7" key="1">
    <citation type="submission" date="2024-05" db="EMBL/GenBank/DDBJ databases">
        <authorList>
            <person name="Jung D.-H."/>
        </authorList>
    </citation>
    <scope>NUCLEOTIDE SEQUENCE</scope>
    <source>
        <strain evidence="7">JA-25</strain>
    </source>
</reference>
<dbReference type="Pfam" id="PF01590">
    <property type="entry name" value="GAF"/>
    <property type="match status" value="1"/>
</dbReference>
<dbReference type="CDD" id="cd00075">
    <property type="entry name" value="HATPase"/>
    <property type="match status" value="1"/>
</dbReference>
<protein>
    <recommendedName>
        <fullName evidence="2">histidine kinase</fullName>
        <ecNumber evidence="2">2.7.13.3</ecNumber>
    </recommendedName>
</protein>
<dbReference type="InterPro" id="IPR036890">
    <property type="entry name" value="HATPase_C_sf"/>
</dbReference>
<dbReference type="SMART" id="SM00388">
    <property type="entry name" value="HisKA"/>
    <property type="match status" value="1"/>
</dbReference>
<dbReference type="Gene3D" id="1.10.287.130">
    <property type="match status" value="1"/>
</dbReference>